<dbReference type="RefSeq" id="WP_143073109.1">
    <property type="nucleotide sequence ID" value="NZ_BNAN01000001.1"/>
</dbReference>
<dbReference type="OrthoDB" id="9830792at2"/>
<dbReference type="Proteomes" id="UP000198520">
    <property type="component" value="Unassembled WGS sequence"/>
</dbReference>
<feature type="transmembrane region" description="Helical" evidence="1">
    <location>
        <begin position="20"/>
        <end position="37"/>
    </location>
</feature>
<organism evidence="2 3">
    <name type="scientific">Flavimobilis marinus</name>
    <dbReference type="NCBI Taxonomy" id="285351"/>
    <lineage>
        <taxon>Bacteria</taxon>
        <taxon>Bacillati</taxon>
        <taxon>Actinomycetota</taxon>
        <taxon>Actinomycetes</taxon>
        <taxon>Micrococcales</taxon>
        <taxon>Jonesiaceae</taxon>
        <taxon>Flavimobilis</taxon>
    </lineage>
</organism>
<proteinExistence type="predicted"/>
<keyword evidence="1" id="KW-1133">Transmembrane helix</keyword>
<accession>A0A1I2D4C5</accession>
<dbReference type="STRING" id="285351.SAMN04488035_0402"/>
<keyword evidence="1" id="KW-0812">Transmembrane</keyword>
<name>A0A1I2D4C5_9MICO</name>
<keyword evidence="1" id="KW-0472">Membrane</keyword>
<dbReference type="AlphaFoldDB" id="A0A1I2D4C5"/>
<evidence type="ECO:0000256" key="1">
    <source>
        <dbReference type="SAM" id="Phobius"/>
    </source>
</evidence>
<evidence type="ECO:0000313" key="3">
    <source>
        <dbReference type="Proteomes" id="UP000198520"/>
    </source>
</evidence>
<keyword evidence="3" id="KW-1185">Reference proteome</keyword>
<sequence length="233" mass="24345">MNQTATGPRGAKGLVVVEAVFIYPVVFMLLVFVMFLGDTFYQRARVEAAVLDAAVMGGAEIGSASLPHIDVTEDGSATLDPSGIDNDPYRFLFNGPAGTGTEAVTSTIKQNVDSMLSAQDASIFGLAPRLGEGGAQVDYSSRIVQGEFSVSMSYGLSVPVSSYLLPDGKIDLALDASASTTVTPMGEFVRTVDMMDDLHEANGGAELADSVRTIVDAISGFIGIIKSIFGQDA</sequence>
<dbReference type="EMBL" id="FONZ01000001">
    <property type="protein sequence ID" value="SFE75407.1"/>
    <property type="molecule type" value="Genomic_DNA"/>
</dbReference>
<reference evidence="3" key="1">
    <citation type="submission" date="2016-10" db="EMBL/GenBank/DDBJ databases">
        <authorList>
            <person name="Varghese N."/>
            <person name="Submissions S."/>
        </authorList>
    </citation>
    <scope>NUCLEOTIDE SEQUENCE [LARGE SCALE GENOMIC DNA]</scope>
    <source>
        <strain evidence="3">DSM 19083</strain>
    </source>
</reference>
<gene>
    <name evidence="2" type="ORF">SAMN04488035_0402</name>
</gene>
<evidence type="ECO:0000313" key="2">
    <source>
        <dbReference type="EMBL" id="SFE75407.1"/>
    </source>
</evidence>
<protein>
    <submittedName>
        <fullName evidence="2">TadE-like protein</fullName>
    </submittedName>
</protein>